<organism evidence="1 2">
    <name type="scientific">Meganyctiphanes norvegica</name>
    <name type="common">Northern krill</name>
    <name type="synonym">Thysanopoda norvegica</name>
    <dbReference type="NCBI Taxonomy" id="48144"/>
    <lineage>
        <taxon>Eukaryota</taxon>
        <taxon>Metazoa</taxon>
        <taxon>Ecdysozoa</taxon>
        <taxon>Arthropoda</taxon>
        <taxon>Crustacea</taxon>
        <taxon>Multicrustacea</taxon>
        <taxon>Malacostraca</taxon>
        <taxon>Eumalacostraca</taxon>
        <taxon>Eucarida</taxon>
        <taxon>Euphausiacea</taxon>
        <taxon>Euphausiidae</taxon>
        <taxon>Meganyctiphanes</taxon>
    </lineage>
</organism>
<evidence type="ECO:0000313" key="2">
    <source>
        <dbReference type="Proteomes" id="UP001497623"/>
    </source>
</evidence>
<dbReference type="PANTHER" id="PTHR18841:SF0">
    <property type="entry name" value="VITELLINE MEMBRANE OUTER LAYER 1 HOMOLOG A-RELATED"/>
    <property type="match status" value="1"/>
</dbReference>
<proteinExistence type="predicted"/>
<feature type="non-terminal residue" evidence="1">
    <location>
        <position position="113"/>
    </location>
</feature>
<gene>
    <name evidence="1" type="ORF">MNOR_LOCUS4710</name>
</gene>
<protein>
    <submittedName>
        <fullName evidence="1">Uncharacterized protein</fullName>
    </submittedName>
</protein>
<name>A0AAV2PYH8_MEGNR</name>
<feature type="non-terminal residue" evidence="1">
    <location>
        <position position="1"/>
    </location>
</feature>
<dbReference type="InterPro" id="IPR036706">
    <property type="entry name" value="VOMI_sf"/>
</dbReference>
<keyword evidence="2" id="KW-1185">Reference proteome</keyword>
<accession>A0AAV2PYH8</accession>
<dbReference type="Gene3D" id="2.100.10.20">
    <property type="entry name" value="Vitelline membrane outer layer protein I (VOMI)"/>
    <property type="match status" value="1"/>
</dbReference>
<dbReference type="EMBL" id="CAXKWB010001744">
    <property type="protein sequence ID" value="CAL4065371.1"/>
    <property type="molecule type" value="Genomic_DNA"/>
</dbReference>
<dbReference type="Pfam" id="PF03762">
    <property type="entry name" value="VOMI"/>
    <property type="match status" value="1"/>
</dbReference>
<reference evidence="1 2" key="1">
    <citation type="submission" date="2024-05" db="EMBL/GenBank/DDBJ databases">
        <authorList>
            <person name="Wallberg A."/>
        </authorList>
    </citation>
    <scope>NUCLEOTIDE SEQUENCE [LARGE SCALE GENOMIC DNA]</scope>
</reference>
<dbReference type="PANTHER" id="PTHR18841">
    <property type="entry name" value="VITELLINE MEMBRANE OUTER LAYER PROTEIN I-RELATED"/>
    <property type="match status" value="1"/>
</dbReference>
<dbReference type="SUPFAM" id="SSF51092">
    <property type="entry name" value="Vitelline membrane outer protein-I (VMO-I)"/>
    <property type="match status" value="1"/>
</dbReference>
<sequence length="113" mass="12477">AQDYAGSFTDDTALNAIRLTCEKARKDEKLIEPRVSEISSTEGPWGAWKNQQSCGDHYATGMRLFTYPSQGAFGDDFAATELEIMCNYDSGNIHAGGSYTDWGEWSTWAKCSS</sequence>
<dbReference type="GO" id="GO:0005615">
    <property type="term" value="C:extracellular space"/>
    <property type="evidence" value="ECO:0007669"/>
    <property type="project" value="TreeGrafter"/>
</dbReference>
<dbReference type="AlphaFoldDB" id="A0AAV2PYH8"/>
<dbReference type="Proteomes" id="UP001497623">
    <property type="component" value="Unassembled WGS sequence"/>
</dbReference>
<comment type="caution">
    <text evidence="1">The sequence shown here is derived from an EMBL/GenBank/DDBJ whole genome shotgun (WGS) entry which is preliminary data.</text>
</comment>
<evidence type="ECO:0000313" key="1">
    <source>
        <dbReference type="EMBL" id="CAL4065371.1"/>
    </source>
</evidence>
<dbReference type="InterPro" id="IPR005515">
    <property type="entry name" value="VOMI"/>
</dbReference>